<organism evidence="2 3">
    <name type="scientific">Flavobacterium tibetense</name>
    <dbReference type="NCBI Taxonomy" id="2233533"/>
    <lineage>
        <taxon>Bacteria</taxon>
        <taxon>Pseudomonadati</taxon>
        <taxon>Bacteroidota</taxon>
        <taxon>Flavobacteriia</taxon>
        <taxon>Flavobacteriales</taxon>
        <taxon>Flavobacteriaceae</taxon>
        <taxon>Flavobacterium</taxon>
    </lineage>
</organism>
<feature type="transmembrane region" description="Helical" evidence="1">
    <location>
        <begin position="33"/>
        <end position="51"/>
    </location>
</feature>
<name>A0A365P5L5_9FLAO</name>
<accession>A0A365P5L5</accession>
<dbReference type="RefSeq" id="WP_113987745.1">
    <property type="nucleotide sequence ID" value="NZ_QLST01000001.1"/>
</dbReference>
<dbReference type="AlphaFoldDB" id="A0A365P5L5"/>
<keyword evidence="1" id="KW-0812">Transmembrane</keyword>
<keyword evidence="3" id="KW-1185">Reference proteome</keyword>
<gene>
    <name evidence="2" type="ORF">DPN68_01145</name>
</gene>
<keyword evidence="1" id="KW-0472">Membrane</keyword>
<feature type="transmembrane region" description="Helical" evidence="1">
    <location>
        <begin position="5"/>
        <end position="21"/>
    </location>
</feature>
<comment type="caution">
    <text evidence="2">The sequence shown here is derived from an EMBL/GenBank/DDBJ whole genome shotgun (WGS) entry which is preliminary data.</text>
</comment>
<dbReference type="OrthoDB" id="1145018at2"/>
<evidence type="ECO:0000313" key="3">
    <source>
        <dbReference type="Proteomes" id="UP000253319"/>
    </source>
</evidence>
<keyword evidence="1" id="KW-1133">Transmembrane helix</keyword>
<evidence type="ECO:0000313" key="2">
    <source>
        <dbReference type="EMBL" id="RBA29863.1"/>
    </source>
</evidence>
<proteinExistence type="predicted"/>
<reference evidence="2 3" key="1">
    <citation type="submission" date="2018-06" db="EMBL/GenBank/DDBJ databases">
        <title>Flavobacterium tibetense sp. nov., isolated from a wetland YonghuCo on Tibetan Plateau.</title>
        <authorList>
            <person name="Xing P."/>
            <person name="Phurbu D."/>
            <person name="Lu H."/>
        </authorList>
    </citation>
    <scope>NUCLEOTIDE SEQUENCE [LARGE SCALE GENOMIC DNA]</scope>
    <source>
        <strain evidence="2 3">YH5</strain>
    </source>
</reference>
<sequence length="77" mass="9075">MRYIIRILLAAIIGFIGYGYYLKNTTINEGDKWIGIGVLLIAFVLMPLFIYNRYKNKNVKDYLMSNFTEDKEKTENQ</sequence>
<evidence type="ECO:0000256" key="1">
    <source>
        <dbReference type="SAM" id="Phobius"/>
    </source>
</evidence>
<protein>
    <submittedName>
        <fullName evidence="2">Uncharacterized protein</fullName>
    </submittedName>
</protein>
<dbReference type="Proteomes" id="UP000253319">
    <property type="component" value="Unassembled WGS sequence"/>
</dbReference>
<dbReference type="EMBL" id="QLST01000001">
    <property type="protein sequence ID" value="RBA29863.1"/>
    <property type="molecule type" value="Genomic_DNA"/>
</dbReference>